<reference evidence="2" key="1">
    <citation type="submission" date="2025-05" db="UniProtKB">
        <authorList>
            <consortium name="RefSeq"/>
        </authorList>
    </citation>
    <scope>NUCLEOTIDE SEQUENCE [LARGE SCALE GENOMIC DNA]</scope>
</reference>
<feature type="region of interest" description="Disordered" evidence="1">
    <location>
        <begin position="165"/>
        <end position="223"/>
    </location>
</feature>
<feature type="compositionally biased region" description="Basic and acidic residues" evidence="1">
    <location>
        <begin position="197"/>
        <end position="206"/>
    </location>
</feature>
<keyword evidence="2" id="KW-1185">Reference proteome</keyword>
<feature type="compositionally biased region" description="Basic and acidic residues" evidence="1">
    <location>
        <begin position="50"/>
        <end position="73"/>
    </location>
</feature>
<dbReference type="GeneID" id="108014220"/>
<dbReference type="AlphaFoldDB" id="A0AB39ZHM6"/>
<dbReference type="Proteomes" id="UP001652628">
    <property type="component" value="Chromosome 2L"/>
</dbReference>
<feature type="compositionally biased region" description="Basic and acidic residues" evidence="1">
    <location>
        <begin position="18"/>
        <end position="33"/>
    </location>
</feature>
<reference evidence="3" key="2">
    <citation type="submission" date="2025-08" db="UniProtKB">
        <authorList>
            <consortium name="RefSeq"/>
        </authorList>
    </citation>
    <scope>IDENTIFICATION</scope>
</reference>
<evidence type="ECO:0000313" key="2">
    <source>
        <dbReference type="Proteomes" id="UP001652628"/>
    </source>
</evidence>
<gene>
    <name evidence="3" type="primary">LOC108014220</name>
</gene>
<name>A0AB39ZHM6_DROSZ</name>
<evidence type="ECO:0000313" key="3">
    <source>
        <dbReference type="RefSeq" id="XP_016935744.2"/>
    </source>
</evidence>
<evidence type="ECO:0008006" key="4">
    <source>
        <dbReference type="Google" id="ProtNLM"/>
    </source>
</evidence>
<feature type="region of interest" description="Disordered" evidence="1">
    <location>
        <begin position="18"/>
        <end position="135"/>
    </location>
</feature>
<proteinExistence type="predicted"/>
<organism evidence="2 3">
    <name type="scientific">Drosophila suzukii</name>
    <name type="common">Spotted-wing drosophila fruit fly</name>
    <dbReference type="NCBI Taxonomy" id="28584"/>
    <lineage>
        <taxon>Eukaryota</taxon>
        <taxon>Metazoa</taxon>
        <taxon>Ecdysozoa</taxon>
        <taxon>Arthropoda</taxon>
        <taxon>Hexapoda</taxon>
        <taxon>Insecta</taxon>
        <taxon>Pterygota</taxon>
        <taxon>Neoptera</taxon>
        <taxon>Endopterygota</taxon>
        <taxon>Diptera</taxon>
        <taxon>Brachycera</taxon>
        <taxon>Muscomorpha</taxon>
        <taxon>Ephydroidea</taxon>
        <taxon>Drosophilidae</taxon>
        <taxon>Drosophila</taxon>
        <taxon>Sophophora</taxon>
    </lineage>
</organism>
<dbReference type="RefSeq" id="XP_016935744.2">
    <property type="nucleotide sequence ID" value="XM_017080255.4"/>
</dbReference>
<sequence>MRPNNRISKHGKELKIRSKTWGKEKFKPKKYDKPFVPPVPQATAKPWQHVKNDIIDDSEDRGQLDVDNEDAKKFMQQREQNHRRNIIEANRSEATKWESFDEDQNSTSTSKKERPKKGGASSKEKSRLWQCDMSKGELPTAVKNFSFAERDFYRRKLTLGVKVSERNGDLRSAINDLKRHPILMQKSKGKEGNPFQKRLDNKEGTSKKKRQNGDNPFRKRNEK</sequence>
<evidence type="ECO:0000256" key="1">
    <source>
        <dbReference type="SAM" id="MobiDB-lite"/>
    </source>
</evidence>
<protein>
    <recommendedName>
        <fullName evidence="4">Ribosome biogenesis regulatory protein</fullName>
    </recommendedName>
</protein>
<feature type="compositionally biased region" description="Basic and acidic residues" evidence="1">
    <location>
        <begin position="79"/>
        <end position="99"/>
    </location>
</feature>
<accession>A0AB39ZHM6</accession>